<evidence type="ECO:0000256" key="5">
    <source>
        <dbReference type="ARBA" id="ARBA00022679"/>
    </source>
</evidence>
<dbReference type="Proteomes" id="UP000019491">
    <property type="component" value="Unassembled WGS sequence"/>
</dbReference>
<evidence type="ECO:0000259" key="12">
    <source>
        <dbReference type="PROSITE" id="PS50885"/>
    </source>
</evidence>
<dbReference type="SMART" id="SM00387">
    <property type="entry name" value="HATPase_c"/>
    <property type="match status" value="1"/>
</dbReference>
<dbReference type="GO" id="GO:0005886">
    <property type="term" value="C:plasma membrane"/>
    <property type="evidence" value="ECO:0007669"/>
    <property type="project" value="UniProtKB-SubCell"/>
</dbReference>
<dbReference type="PROSITE" id="PS50885">
    <property type="entry name" value="HAMP"/>
    <property type="match status" value="1"/>
</dbReference>
<dbReference type="SMART" id="SM00388">
    <property type="entry name" value="HisKA"/>
    <property type="match status" value="1"/>
</dbReference>
<dbReference type="InterPro" id="IPR003661">
    <property type="entry name" value="HisK_dim/P_dom"/>
</dbReference>
<evidence type="ECO:0000256" key="3">
    <source>
        <dbReference type="ARBA" id="ARBA00012438"/>
    </source>
</evidence>
<dbReference type="Gene3D" id="1.10.287.130">
    <property type="match status" value="1"/>
</dbReference>
<dbReference type="CDD" id="cd06225">
    <property type="entry name" value="HAMP"/>
    <property type="match status" value="1"/>
</dbReference>
<dbReference type="GO" id="GO:0000155">
    <property type="term" value="F:phosphorelay sensor kinase activity"/>
    <property type="evidence" value="ECO:0007669"/>
    <property type="project" value="InterPro"/>
</dbReference>
<evidence type="ECO:0000256" key="7">
    <source>
        <dbReference type="ARBA" id="ARBA00022777"/>
    </source>
</evidence>
<keyword evidence="10" id="KW-0472">Membrane</keyword>
<evidence type="ECO:0000313" key="14">
    <source>
        <dbReference type="Proteomes" id="UP000019491"/>
    </source>
</evidence>
<dbReference type="Pfam" id="PF00672">
    <property type="entry name" value="HAMP"/>
    <property type="match status" value="1"/>
</dbReference>
<evidence type="ECO:0000256" key="8">
    <source>
        <dbReference type="ARBA" id="ARBA00022989"/>
    </source>
</evidence>
<gene>
    <name evidence="13" type="ORF">RW1_041_01050</name>
</gene>
<dbReference type="SUPFAM" id="SSF158472">
    <property type="entry name" value="HAMP domain-like"/>
    <property type="match status" value="1"/>
</dbReference>
<organism evidence="13 14">
    <name type="scientific">Rhodococcus wratislaviensis NBRC 100605</name>
    <dbReference type="NCBI Taxonomy" id="1219028"/>
    <lineage>
        <taxon>Bacteria</taxon>
        <taxon>Bacillati</taxon>
        <taxon>Actinomycetota</taxon>
        <taxon>Actinomycetes</taxon>
        <taxon>Mycobacteriales</taxon>
        <taxon>Nocardiaceae</taxon>
        <taxon>Rhodococcus</taxon>
    </lineage>
</organism>
<dbReference type="InterPro" id="IPR003594">
    <property type="entry name" value="HATPase_dom"/>
</dbReference>
<keyword evidence="6 10" id="KW-0812">Transmembrane</keyword>
<dbReference type="Gene3D" id="6.10.340.10">
    <property type="match status" value="1"/>
</dbReference>
<feature type="transmembrane region" description="Helical" evidence="10">
    <location>
        <begin position="21"/>
        <end position="44"/>
    </location>
</feature>
<proteinExistence type="predicted"/>
<dbReference type="SMART" id="SM00304">
    <property type="entry name" value="HAMP"/>
    <property type="match status" value="1"/>
</dbReference>
<dbReference type="PANTHER" id="PTHR45436:SF5">
    <property type="entry name" value="SENSOR HISTIDINE KINASE TRCS"/>
    <property type="match status" value="1"/>
</dbReference>
<dbReference type="InterPro" id="IPR003660">
    <property type="entry name" value="HAMP_dom"/>
</dbReference>
<comment type="caution">
    <text evidence="13">The sequence shown here is derived from an EMBL/GenBank/DDBJ whole genome shotgun (WGS) entry which is preliminary data.</text>
</comment>
<dbReference type="RefSeq" id="WP_037236693.1">
    <property type="nucleotide sequence ID" value="NZ_BAWF01000041.1"/>
</dbReference>
<feature type="domain" description="HAMP" evidence="12">
    <location>
        <begin position="111"/>
        <end position="164"/>
    </location>
</feature>
<keyword evidence="4" id="KW-0597">Phosphoprotein</keyword>
<dbReference type="Gene3D" id="3.30.565.10">
    <property type="entry name" value="Histidine kinase-like ATPase, C-terminal domain"/>
    <property type="match status" value="1"/>
</dbReference>
<keyword evidence="8 10" id="KW-1133">Transmembrane helix</keyword>
<sequence>MSDEKTVHDRARRRFTLRTRLTLSYAGLITGSGAVLITLVYLYMRFVPSYRIVSAGDPALPEEESTGVSKPADGISIANADDFLDNLLVASTLALFLMALIGGIVGWLIARRIVKPLSEIGDAARRATEGALDHRVGLDGPPDEIQNLADTFDQMLASLERSFASQHRFAANASHELQGPLATTKTMIDVALSGPECDVDELRNLIARISDVNQSSIETVDALLDLATAEYATVLPVPIDLCAVACAVVADHREDTARAGVEITGPDGQAIAWGSLVLVRQAVSNLVRNAIHHNYAGGRVSITLASNEKQACLTIANSGRVLSPAVTDMLTEPFARGSGRSLTRGSGHGLGLAIAQAAIEASSGDLEITPNTDGGLTVKVQLPSALTPRD</sequence>
<evidence type="ECO:0000256" key="9">
    <source>
        <dbReference type="ARBA" id="ARBA00023012"/>
    </source>
</evidence>
<dbReference type="OrthoDB" id="9786919at2"/>
<reference evidence="13 14" key="1">
    <citation type="submission" date="2014-02" db="EMBL/GenBank/DDBJ databases">
        <title>Whole genome shotgun sequence of Rhodococcus wratislaviensis NBRC 100605.</title>
        <authorList>
            <person name="Hosoyama A."/>
            <person name="Tsuchikane K."/>
            <person name="Yoshida I."/>
            <person name="Ohji S."/>
            <person name="Ichikawa N."/>
            <person name="Yamazoe A."/>
            <person name="Fujita N."/>
        </authorList>
    </citation>
    <scope>NUCLEOTIDE SEQUENCE [LARGE SCALE GENOMIC DNA]</scope>
    <source>
        <strain evidence="13 14">NBRC 100605</strain>
    </source>
</reference>
<keyword evidence="5" id="KW-0808">Transferase</keyword>
<keyword evidence="14" id="KW-1185">Reference proteome</keyword>
<dbReference type="EC" id="2.7.13.3" evidence="3"/>
<dbReference type="InterPro" id="IPR050428">
    <property type="entry name" value="TCS_sensor_his_kinase"/>
</dbReference>
<dbReference type="PROSITE" id="PS50109">
    <property type="entry name" value="HIS_KIN"/>
    <property type="match status" value="1"/>
</dbReference>
<dbReference type="InterPro" id="IPR005467">
    <property type="entry name" value="His_kinase_dom"/>
</dbReference>
<dbReference type="PANTHER" id="PTHR45436">
    <property type="entry name" value="SENSOR HISTIDINE KINASE YKOH"/>
    <property type="match status" value="1"/>
</dbReference>
<keyword evidence="9" id="KW-0902">Two-component regulatory system</keyword>
<comment type="catalytic activity">
    <reaction evidence="1">
        <text>ATP + protein L-histidine = ADP + protein N-phospho-L-histidine.</text>
        <dbReference type="EC" id="2.7.13.3"/>
    </reaction>
</comment>
<dbReference type="Pfam" id="PF02518">
    <property type="entry name" value="HATPase_c"/>
    <property type="match status" value="1"/>
</dbReference>
<evidence type="ECO:0000256" key="2">
    <source>
        <dbReference type="ARBA" id="ARBA00004236"/>
    </source>
</evidence>
<feature type="transmembrane region" description="Helical" evidence="10">
    <location>
        <begin position="87"/>
        <end position="110"/>
    </location>
</feature>
<evidence type="ECO:0000256" key="6">
    <source>
        <dbReference type="ARBA" id="ARBA00022692"/>
    </source>
</evidence>
<accession>X0R998</accession>
<name>X0R998_RHOWR</name>
<feature type="domain" description="Histidine kinase" evidence="11">
    <location>
        <begin position="172"/>
        <end position="386"/>
    </location>
</feature>
<evidence type="ECO:0000313" key="13">
    <source>
        <dbReference type="EMBL" id="GAF47555.1"/>
    </source>
</evidence>
<comment type="subcellular location">
    <subcellularLocation>
        <location evidence="2">Cell membrane</location>
    </subcellularLocation>
</comment>
<dbReference type="CDD" id="cd00082">
    <property type="entry name" value="HisKA"/>
    <property type="match status" value="1"/>
</dbReference>
<evidence type="ECO:0000256" key="1">
    <source>
        <dbReference type="ARBA" id="ARBA00000085"/>
    </source>
</evidence>
<evidence type="ECO:0000259" key="11">
    <source>
        <dbReference type="PROSITE" id="PS50109"/>
    </source>
</evidence>
<dbReference type="SUPFAM" id="SSF55874">
    <property type="entry name" value="ATPase domain of HSP90 chaperone/DNA topoisomerase II/histidine kinase"/>
    <property type="match status" value="1"/>
</dbReference>
<protein>
    <recommendedName>
        <fullName evidence="3">histidine kinase</fullName>
        <ecNumber evidence="3">2.7.13.3</ecNumber>
    </recommendedName>
</protein>
<dbReference type="SUPFAM" id="SSF47384">
    <property type="entry name" value="Homodimeric domain of signal transducing histidine kinase"/>
    <property type="match status" value="1"/>
</dbReference>
<evidence type="ECO:0000256" key="4">
    <source>
        <dbReference type="ARBA" id="ARBA00022553"/>
    </source>
</evidence>
<dbReference type="EMBL" id="BAWF01000041">
    <property type="protein sequence ID" value="GAF47555.1"/>
    <property type="molecule type" value="Genomic_DNA"/>
</dbReference>
<dbReference type="InterPro" id="IPR036890">
    <property type="entry name" value="HATPase_C_sf"/>
</dbReference>
<evidence type="ECO:0000256" key="10">
    <source>
        <dbReference type="SAM" id="Phobius"/>
    </source>
</evidence>
<dbReference type="AlphaFoldDB" id="X0R998"/>
<keyword evidence="7 13" id="KW-0418">Kinase</keyword>
<dbReference type="InterPro" id="IPR036097">
    <property type="entry name" value="HisK_dim/P_sf"/>
</dbReference>